<keyword evidence="4" id="KW-1185">Reference proteome</keyword>
<sequence length="759" mass="82008">MAAADNADTWYSNPFPLVPVVRLGPSADLGEAPVEAADSGNAHVPTQILEDLQGLVRDYLRDRPRGGRRGRAIAVVGEFGLGKSHAAREVCNALARPDGPALWIVDEPAQDFGRMYRDRLRGPADSPEGRAAFEELVRDYYAYVTAVRVGEQSADTRPGRPDDIPLGDIALDDIATGLRDRVLDPDKVVSALRYDPEVMHADLRVTLGEVTEHRRFATAFALLQDPRFTSLVWAWLSGDEPAQQLKERGIKDAVSGIDPVFDALAVQGFLHGRVGKPYVLLIDSLEKVLDWPEESRRTFVDAFERLVNVYVSRGGLLLFCTSPRGLNAFRPSLHERVVQLWPTRFGAELTGRLVAEYVGSGPRPEAAAGSDAIERWPAPFGSESVGILQELTGGVPREILKTCRHAWQLSEDGGGAVREVSAATVLRAVRELHDNVSEDQVLSTVHDALALGQWRIASSDPVPARGSDADGPLAVAYWLEPVPNAYIAIVVTPSVLVADDEERITARVRALRGALHPAQAEVLLVVNGHVSRTLRDRLARSLGSQPLVYRPGDFAQAVNQALDRLRARLTQLRQEADLAELTTELRSALGEHGAQLGQLRRTVSDLARRDLVAAAPGPVRTALPEPVEGRFEEVFALLDASVERLAGHPAGGDAAAGPALRAGPAELAALGCATLVRQLTETFRTGADAWFRAVSAGVPSEEQWARLRGVCRQYETAVEVLPVQALGGAGPVHRPTVARAVEALADEVWGDLVSAVRAA</sequence>
<dbReference type="SMART" id="SM00382">
    <property type="entry name" value="AAA"/>
    <property type="match status" value="1"/>
</dbReference>
<comment type="caution">
    <text evidence="3">The sequence shown here is derived from an EMBL/GenBank/DDBJ whole genome shotgun (WGS) entry which is preliminary data.</text>
</comment>
<name>A0ABP6HDL8_9ACTN</name>
<keyword evidence="1" id="KW-0175">Coiled coil</keyword>
<feature type="coiled-coil region" evidence="1">
    <location>
        <begin position="555"/>
        <end position="582"/>
    </location>
</feature>
<protein>
    <recommendedName>
        <fullName evidence="2">AAA+ ATPase domain-containing protein</fullName>
    </recommendedName>
</protein>
<reference evidence="4" key="1">
    <citation type="journal article" date="2019" name="Int. J. Syst. Evol. Microbiol.">
        <title>The Global Catalogue of Microorganisms (GCM) 10K type strain sequencing project: providing services to taxonomists for standard genome sequencing and annotation.</title>
        <authorList>
            <consortium name="The Broad Institute Genomics Platform"/>
            <consortium name="The Broad Institute Genome Sequencing Center for Infectious Disease"/>
            <person name="Wu L."/>
            <person name="Ma J."/>
        </authorList>
    </citation>
    <scope>NUCLEOTIDE SEQUENCE [LARGE SCALE GENOMIC DNA]</scope>
    <source>
        <strain evidence="4">JCM 3053</strain>
    </source>
</reference>
<dbReference type="Proteomes" id="UP001501474">
    <property type="component" value="Unassembled WGS sequence"/>
</dbReference>
<evidence type="ECO:0000256" key="1">
    <source>
        <dbReference type="SAM" id="Coils"/>
    </source>
</evidence>
<proteinExistence type="predicted"/>
<evidence type="ECO:0000259" key="2">
    <source>
        <dbReference type="SMART" id="SM00382"/>
    </source>
</evidence>
<accession>A0ABP6HDL8</accession>
<gene>
    <name evidence="3" type="ORF">GCM10010104_02770</name>
</gene>
<feature type="domain" description="AAA+ ATPase" evidence="2">
    <location>
        <begin position="69"/>
        <end position="343"/>
    </location>
</feature>
<organism evidence="3 4">
    <name type="scientific">Streptomyces indiaensis</name>
    <dbReference type="NCBI Taxonomy" id="284033"/>
    <lineage>
        <taxon>Bacteria</taxon>
        <taxon>Bacillati</taxon>
        <taxon>Actinomycetota</taxon>
        <taxon>Actinomycetes</taxon>
        <taxon>Kitasatosporales</taxon>
        <taxon>Streptomycetaceae</taxon>
        <taxon>Streptomyces</taxon>
    </lineage>
</organism>
<dbReference type="SUPFAM" id="SSF52540">
    <property type="entry name" value="P-loop containing nucleoside triphosphate hydrolases"/>
    <property type="match status" value="1"/>
</dbReference>
<dbReference type="InterPro" id="IPR027417">
    <property type="entry name" value="P-loop_NTPase"/>
</dbReference>
<dbReference type="EMBL" id="BAAART010000003">
    <property type="protein sequence ID" value="GAA2769167.1"/>
    <property type="molecule type" value="Genomic_DNA"/>
</dbReference>
<evidence type="ECO:0000313" key="3">
    <source>
        <dbReference type="EMBL" id="GAA2769167.1"/>
    </source>
</evidence>
<evidence type="ECO:0000313" key="4">
    <source>
        <dbReference type="Proteomes" id="UP001501474"/>
    </source>
</evidence>
<dbReference type="RefSeq" id="WP_234845401.1">
    <property type="nucleotide sequence ID" value="NZ_BAAART010000003.1"/>
</dbReference>
<dbReference type="InterPro" id="IPR003593">
    <property type="entry name" value="AAA+_ATPase"/>
</dbReference>